<dbReference type="InterPro" id="IPR036249">
    <property type="entry name" value="Thioredoxin-like_sf"/>
</dbReference>
<dbReference type="Proteomes" id="UP000305674">
    <property type="component" value="Unassembled WGS sequence"/>
</dbReference>
<name>A0A4U1BHB9_9GAMM</name>
<evidence type="ECO:0000313" key="1">
    <source>
        <dbReference type="EMBL" id="TKB50427.1"/>
    </source>
</evidence>
<comment type="caution">
    <text evidence="1">The sequence shown here is derived from an EMBL/GenBank/DDBJ whole genome shotgun (WGS) entry which is preliminary data.</text>
</comment>
<dbReference type="InterPro" id="IPR008554">
    <property type="entry name" value="Glutaredoxin-like"/>
</dbReference>
<reference evidence="1 2" key="1">
    <citation type="submission" date="2019-04" db="EMBL/GenBank/DDBJ databases">
        <authorList>
            <person name="Hwang J.C."/>
        </authorList>
    </citation>
    <scope>NUCLEOTIDE SEQUENCE [LARGE SCALE GENOMIC DNA]</scope>
    <source>
        <strain evidence="1 2">IMCC35001</strain>
    </source>
</reference>
<dbReference type="SUPFAM" id="SSF52833">
    <property type="entry name" value="Thioredoxin-like"/>
    <property type="match status" value="1"/>
</dbReference>
<sequence length="75" mass="8572">MAEPILYHTDGCHLCDQAAQLLDRLGGGYRRIDIVDSEELVERYGVRIPVVRRPDGAEQGWPFDLAELQRFLEDS</sequence>
<dbReference type="Pfam" id="PF05768">
    <property type="entry name" value="Glrx-like"/>
    <property type="match status" value="1"/>
</dbReference>
<dbReference type="RefSeq" id="WP_136851790.1">
    <property type="nucleotide sequence ID" value="NZ_SWCI01000002.1"/>
</dbReference>
<dbReference type="OrthoDB" id="8537427at2"/>
<gene>
    <name evidence="1" type="ORF">FCL40_04530</name>
</gene>
<dbReference type="AlphaFoldDB" id="A0A4U1BHB9"/>
<evidence type="ECO:0000313" key="2">
    <source>
        <dbReference type="Proteomes" id="UP000305674"/>
    </source>
</evidence>
<dbReference type="Gene3D" id="3.40.30.10">
    <property type="entry name" value="Glutaredoxin"/>
    <property type="match status" value="1"/>
</dbReference>
<proteinExistence type="predicted"/>
<accession>A0A4U1BHB9</accession>
<protein>
    <submittedName>
        <fullName evidence="1">Glutaredoxin family protein</fullName>
    </submittedName>
</protein>
<dbReference type="EMBL" id="SWCI01000002">
    <property type="protein sequence ID" value="TKB50427.1"/>
    <property type="molecule type" value="Genomic_DNA"/>
</dbReference>
<organism evidence="1 2">
    <name type="scientific">Ferrimonas sediminicola</name>
    <dbReference type="NCBI Taxonomy" id="2569538"/>
    <lineage>
        <taxon>Bacteria</taxon>
        <taxon>Pseudomonadati</taxon>
        <taxon>Pseudomonadota</taxon>
        <taxon>Gammaproteobacteria</taxon>
        <taxon>Alteromonadales</taxon>
        <taxon>Ferrimonadaceae</taxon>
        <taxon>Ferrimonas</taxon>
    </lineage>
</organism>
<keyword evidence="2" id="KW-1185">Reference proteome</keyword>